<proteinExistence type="predicted"/>
<dbReference type="EMBL" id="JBIBSM010000010">
    <property type="protein sequence ID" value="MFF8278378.1"/>
    <property type="molecule type" value="Genomic_DNA"/>
</dbReference>
<dbReference type="InterPro" id="IPR016181">
    <property type="entry name" value="Acyl_CoA_acyltransferase"/>
</dbReference>
<dbReference type="Gene3D" id="3.40.630.30">
    <property type="match status" value="1"/>
</dbReference>
<evidence type="ECO:0000259" key="1">
    <source>
        <dbReference type="PROSITE" id="PS51186"/>
    </source>
</evidence>
<sequence>MVNPPEVPMDTAPVHPEYPVRTKRLRLRPVREDDLEAVYAHRSLPEVALYLPHEPHTREVTAQTLRRLIAGESLAAPGDWLGLAVETEVGRVVGEVFLRRDDREPATGEVGFAFHPDVWATGIATEAVTAALDIAFDSFGWHRVYGVCDVRNIASAALMRRIGMRHEAVMRRNSYLKNDWCNDSMFAVLATEWRRTPPRSADERAVDAAAATFFSAFTRAGGEPVNPDAARPVLAPGAVIERVDADGRVDRRGAEEFLASRRSPPRGGEPADGDVFEVSWTTMIAAGRALRGSLIFRRGVRDGVPFTGWSRVALQLRPATGAWLVESLTWTDEPDTP</sequence>
<evidence type="ECO:0000313" key="2">
    <source>
        <dbReference type="EMBL" id="MFF8278378.1"/>
    </source>
</evidence>
<comment type="caution">
    <text evidence="2">The sequence shown here is derived from an EMBL/GenBank/DDBJ whole genome shotgun (WGS) entry which is preliminary data.</text>
</comment>
<dbReference type="PANTHER" id="PTHR43792">
    <property type="entry name" value="GNAT FAMILY, PUTATIVE (AFU_ORTHOLOGUE AFUA_3G00765)-RELATED-RELATED"/>
    <property type="match status" value="1"/>
</dbReference>
<protein>
    <submittedName>
        <fullName evidence="2">GNAT family N-acetyltransferase</fullName>
        <ecNumber evidence="2">2.3.-.-</ecNumber>
    </submittedName>
</protein>
<accession>A0ABW6YEX1</accession>
<dbReference type="PANTHER" id="PTHR43792:SF1">
    <property type="entry name" value="N-ACETYLTRANSFERASE DOMAIN-CONTAINING PROTEIN"/>
    <property type="match status" value="1"/>
</dbReference>
<dbReference type="RefSeq" id="WP_391935525.1">
    <property type="nucleotide sequence ID" value="NZ_JBIBSM010000010.1"/>
</dbReference>
<gene>
    <name evidence="2" type="ORF">ACF05T_20075</name>
</gene>
<dbReference type="PROSITE" id="PS51186">
    <property type="entry name" value="GNAT"/>
    <property type="match status" value="1"/>
</dbReference>
<reference evidence="2 3" key="1">
    <citation type="submission" date="2024-10" db="EMBL/GenBank/DDBJ databases">
        <title>The Natural Products Discovery Center: Release of the First 8490 Sequenced Strains for Exploring Actinobacteria Biosynthetic Diversity.</title>
        <authorList>
            <person name="Kalkreuter E."/>
            <person name="Kautsar S.A."/>
            <person name="Yang D."/>
            <person name="Bader C.D."/>
            <person name="Teijaro C.N."/>
            <person name="Fluegel L."/>
            <person name="Davis C.M."/>
            <person name="Simpson J.R."/>
            <person name="Lauterbach L."/>
            <person name="Steele A.D."/>
            <person name="Gui C."/>
            <person name="Meng S."/>
            <person name="Li G."/>
            <person name="Viehrig K."/>
            <person name="Ye F."/>
            <person name="Su P."/>
            <person name="Kiefer A.F."/>
            <person name="Nichols A."/>
            <person name="Cepeda A.J."/>
            <person name="Yan W."/>
            <person name="Fan B."/>
            <person name="Jiang Y."/>
            <person name="Adhikari A."/>
            <person name="Zheng C.-J."/>
            <person name="Schuster L."/>
            <person name="Cowan T.M."/>
            <person name="Smanski M.J."/>
            <person name="Chevrette M.G."/>
            <person name="De Carvalho L.P.S."/>
            <person name="Shen B."/>
        </authorList>
    </citation>
    <scope>NUCLEOTIDE SEQUENCE [LARGE SCALE GENOMIC DNA]</scope>
    <source>
        <strain evidence="2 3">NPDC015755</strain>
    </source>
</reference>
<feature type="domain" description="N-acetyltransferase" evidence="1">
    <location>
        <begin position="25"/>
        <end position="198"/>
    </location>
</feature>
<organism evidence="2 3">
    <name type="scientific">Streptomyces lateritius</name>
    <dbReference type="NCBI Taxonomy" id="67313"/>
    <lineage>
        <taxon>Bacteria</taxon>
        <taxon>Bacillati</taxon>
        <taxon>Actinomycetota</taxon>
        <taxon>Actinomycetes</taxon>
        <taxon>Kitasatosporales</taxon>
        <taxon>Streptomycetaceae</taxon>
        <taxon>Streptomyces</taxon>
    </lineage>
</organism>
<evidence type="ECO:0000313" key="3">
    <source>
        <dbReference type="Proteomes" id="UP001603013"/>
    </source>
</evidence>
<dbReference type="InterPro" id="IPR032710">
    <property type="entry name" value="NTF2-like_dom_sf"/>
</dbReference>
<dbReference type="InterPro" id="IPR000182">
    <property type="entry name" value="GNAT_dom"/>
</dbReference>
<dbReference type="SUPFAM" id="SSF54427">
    <property type="entry name" value="NTF2-like"/>
    <property type="match status" value="1"/>
</dbReference>
<dbReference type="Pfam" id="PF13302">
    <property type="entry name" value="Acetyltransf_3"/>
    <property type="match status" value="1"/>
</dbReference>
<dbReference type="Proteomes" id="UP001603013">
    <property type="component" value="Unassembled WGS sequence"/>
</dbReference>
<keyword evidence="3" id="KW-1185">Reference proteome</keyword>
<dbReference type="SUPFAM" id="SSF55729">
    <property type="entry name" value="Acyl-CoA N-acyltransferases (Nat)"/>
    <property type="match status" value="1"/>
</dbReference>
<dbReference type="EC" id="2.3.-.-" evidence="2"/>
<name>A0ABW6YEX1_9ACTN</name>
<dbReference type="GO" id="GO:0016746">
    <property type="term" value="F:acyltransferase activity"/>
    <property type="evidence" value="ECO:0007669"/>
    <property type="project" value="UniProtKB-KW"/>
</dbReference>
<keyword evidence="2" id="KW-0012">Acyltransferase</keyword>
<keyword evidence="2" id="KW-0808">Transferase</keyword>
<dbReference type="InterPro" id="IPR051531">
    <property type="entry name" value="N-acetyltransferase"/>
</dbReference>